<evidence type="ECO:0000256" key="13">
    <source>
        <dbReference type="SAM" id="MobiDB-lite"/>
    </source>
</evidence>
<dbReference type="Gene3D" id="1.20.120.1710">
    <property type="match status" value="1"/>
</dbReference>
<evidence type="ECO:0000256" key="12">
    <source>
        <dbReference type="PROSITE-ProRule" id="PRU00236"/>
    </source>
</evidence>
<keyword evidence="11" id="KW-0539">Nucleus</keyword>
<evidence type="ECO:0000256" key="4">
    <source>
        <dbReference type="ARBA" id="ARBA00022491"/>
    </source>
</evidence>
<dbReference type="Proteomes" id="UP001497600">
    <property type="component" value="Chromosome C"/>
</dbReference>
<dbReference type="InterPro" id="IPR050134">
    <property type="entry name" value="NAD-dep_sirtuin_deacylases"/>
</dbReference>
<dbReference type="InterPro" id="IPR007654">
    <property type="entry name" value="NAD-dep_histone_deAcase_SIR2_N"/>
</dbReference>
<keyword evidence="5" id="KW-0808">Transferase</keyword>
<evidence type="ECO:0000256" key="9">
    <source>
        <dbReference type="ARBA" id="ARBA00023027"/>
    </source>
</evidence>
<accession>A0ABP0E925</accession>
<keyword evidence="6 12" id="KW-0479">Metal-binding</keyword>
<evidence type="ECO:0000256" key="1">
    <source>
        <dbReference type="ARBA" id="ARBA00001947"/>
    </source>
</evidence>
<keyword evidence="8" id="KW-0805">Transcription regulation</keyword>
<dbReference type="EMBL" id="OZ004255">
    <property type="protein sequence ID" value="CAK7899459.1"/>
    <property type="molecule type" value="Genomic_DNA"/>
</dbReference>
<sequence length="519" mass="58007">MTAPRKRTDVVLIESDEDVPPTKIAKSSNGNRRREPLRKPYMTSDVDSSDEDVSNSQGEELQQSQNQTLQQDVSSSESPFGSSSSPEDSSSDSDNPNKSSLEPISVEEYKASVSEAAALAGEEHPQSIQDPTQVPPEVRLETRKYLKANGIMNFLDKYLPTTASADDILSLILRLGFLPKDIGEYEDEDNLIRLIQILNLAMKKTLSMRNRLSDFNTMDDLLAKIESSKKIMVITGAGISTSLGIPDFRSSKGFYSQLQHLGLSDPQEVFDLDFFHTDPTIFYSIAHMILPPENSYTPLHTFIKLLQDKGKLLRNYTQNIDNLEGTVGIEPERLIQCHGSFAYASCITCGYQVKGDVIFPEIRKKEIAYCPKCSPKRKKLLAKDDVYVQESFGVMKPDITFFGEPLPSRFHKMIKQDIVDCDLLICVGTSLKVAPVSHILDRVPEDIPQILINKDPIDHFNLDISLLGYCDEAASYLCNKLGWNLPHKDYDSIRGPNGSNLTLETLDAVNGVFQVNKKN</sequence>
<feature type="binding site" evidence="12">
    <location>
        <position position="346"/>
    </location>
    <ligand>
        <name>Zn(2+)</name>
        <dbReference type="ChEBI" id="CHEBI:29105"/>
    </ligand>
</feature>
<evidence type="ECO:0000256" key="6">
    <source>
        <dbReference type="ARBA" id="ARBA00022723"/>
    </source>
</evidence>
<feature type="binding site" evidence="12">
    <location>
        <position position="349"/>
    </location>
    <ligand>
        <name>Zn(2+)</name>
        <dbReference type="ChEBI" id="CHEBI:29105"/>
    </ligand>
</feature>
<feature type="domain" description="Deacetylase sirtuin-type" evidence="14">
    <location>
        <begin position="211"/>
        <end position="484"/>
    </location>
</feature>
<dbReference type="InterPro" id="IPR003000">
    <property type="entry name" value="Sirtuin"/>
</dbReference>
<dbReference type="SUPFAM" id="SSF52467">
    <property type="entry name" value="DHS-like NAD/FAD-binding domain"/>
    <property type="match status" value="1"/>
</dbReference>
<feature type="compositionally biased region" description="Low complexity" evidence="13">
    <location>
        <begin position="62"/>
        <end position="100"/>
    </location>
</feature>
<evidence type="ECO:0000256" key="11">
    <source>
        <dbReference type="ARBA" id="ARBA00023242"/>
    </source>
</evidence>
<evidence type="ECO:0000256" key="7">
    <source>
        <dbReference type="ARBA" id="ARBA00022833"/>
    </source>
</evidence>
<evidence type="ECO:0000256" key="5">
    <source>
        <dbReference type="ARBA" id="ARBA00022679"/>
    </source>
</evidence>
<dbReference type="Gene3D" id="3.30.1600.10">
    <property type="entry name" value="SIR2/SIRT2 'Small Domain"/>
    <property type="match status" value="1"/>
</dbReference>
<feature type="binding site" evidence="12">
    <location>
        <position position="373"/>
    </location>
    <ligand>
        <name>Zn(2+)</name>
        <dbReference type="ChEBI" id="CHEBI:29105"/>
    </ligand>
</feature>
<dbReference type="InterPro" id="IPR026590">
    <property type="entry name" value="Ssirtuin_cat_dom"/>
</dbReference>
<feature type="active site" description="Proton acceptor" evidence="12">
    <location>
        <position position="338"/>
    </location>
</feature>
<dbReference type="InterPro" id="IPR029035">
    <property type="entry name" value="DHS-like_NAD/FAD-binding_dom"/>
</dbReference>
<feature type="binding site" evidence="12">
    <location>
        <position position="370"/>
    </location>
    <ligand>
        <name>Zn(2+)</name>
        <dbReference type="ChEBI" id="CHEBI:29105"/>
    </ligand>
</feature>
<dbReference type="PANTHER" id="PTHR11085:SF9">
    <property type="entry name" value="NAD-DEPENDENT PROTEIN DEACETYLASE SIRTUIN-1"/>
    <property type="match status" value="1"/>
</dbReference>
<comment type="subcellular location">
    <subcellularLocation>
        <location evidence="2">Nucleus</location>
    </subcellularLocation>
</comment>
<organism evidence="15 16">
    <name type="scientific">[Candida] anglica</name>
    <dbReference type="NCBI Taxonomy" id="148631"/>
    <lineage>
        <taxon>Eukaryota</taxon>
        <taxon>Fungi</taxon>
        <taxon>Dikarya</taxon>
        <taxon>Ascomycota</taxon>
        <taxon>Saccharomycotina</taxon>
        <taxon>Pichiomycetes</taxon>
        <taxon>Debaryomycetaceae</taxon>
        <taxon>Kurtzmaniella</taxon>
    </lineage>
</organism>
<reference evidence="15 16" key="1">
    <citation type="submission" date="2024-01" db="EMBL/GenBank/DDBJ databases">
        <authorList>
            <consortium name="Genoscope - CEA"/>
            <person name="William W."/>
        </authorList>
    </citation>
    <scope>NUCLEOTIDE SEQUENCE [LARGE SCALE GENOMIC DNA]</scope>
    <source>
        <strain evidence="15 16">29B2s-10</strain>
    </source>
</reference>
<dbReference type="Pfam" id="PF02146">
    <property type="entry name" value="SIR2"/>
    <property type="match status" value="1"/>
</dbReference>
<dbReference type="Pfam" id="PF04574">
    <property type="entry name" value="DUF592"/>
    <property type="match status" value="1"/>
</dbReference>
<evidence type="ECO:0000259" key="14">
    <source>
        <dbReference type="PROSITE" id="PS50305"/>
    </source>
</evidence>
<evidence type="ECO:0000256" key="10">
    <source>
        <dbReference type="ARBA" id="ARBA00023163"/>
    </source>
</evidence>
<evidence type="ECO:0000313" key="15">
    <source>
        <dbReference type="EMBL" id="CAK7899459.1"/>
    </source>
</evidence>
<gene>
    <name evidence="15" type="primary">SIR2</name>
    <name evidence="15" type="ORF">CAAN4_C02828</name>
</gene>
<dbReference type="InterPro" id="IPR026591">
    <property type="entry name" value="Sirtuin_cat_small_dom_sf"/>
</dbReference>
<dbReference type="Gene3D" id="3.40.50.1220">
    <property type="entry name" value="TPP-binding domain"/>
    <property type="match status" value="1"/>
</dbReference>
<comment type="similarity">
    <text evidence="3">Belongs to the sirtuin family. Class I subfamily.</text>
</comment>
<keyword evidence="9" id="KW-0520">NAD</keyword>
<comment type="cofactor">
    <cofactor evidence="1">
        <name>Zn(2+)</name>
        <dbReference type="ChEBI" id="CHEBI:29105"/>
    </cofactor>
</comment>
<evidence type="ECO:0000256" key="8">
    <source>
        <dbReference type="ARBA" id="ARBA00023015"/>
    </source>
</evidence>
<evidence type="ECO:0000256" key="3">
    <source>
        <dbReference type="ARBA" id="ARBA00006924"/>
    </source>
</evidence>
<dbReference type="PROSITE" id="PS50305">
    <property type="entry name" value="SIRTUIN"/>
    <property type="match status" value="1"/>
</dbReference>
<keyword evidence="10" id="KW-0804">Transcription</keyword>
<name>A0ABP0E925_9ASCO</name>
<feature type="region of interest" description="Disordered" evidence="13">
    <location>
        <begin position="1"/>
        <end position="101"/>
    </location>
</feature>
<protein>
    <submittedName>
        <fullName evidence="15">NAD-dependent histone deacetylase Sir2p</fullName>
    </submittedName>
</protein>
<keyword evidence="16" id="KW-1185">Reference proteome</keyword>
<keyword evidence="7 12" id="KW-0862">Zinc</keyword>
<keyword evidence="4" id="KW-0678">Repressor</keyword>
<evidence type="ECO:0000256" key="2">
    <source>
        <dbReference type="ARBA" id="ARBA00004123"/>
    </source>
</evidence>
<dbReference type="PANTHER" id="PTHR11085">
    <property type="entry name" value="NAD-DEPENDENT PROTEIN DEACYLASE SIRTUIN-5, MITOCHONDRIAL-RELATED"/>
    <property type="match status" value="1"/>
</dbReference>
<evidence type="ECO:0000313" key="16">
    <source>
        <dbReference type="Proteomes" id="UP001497600"/>
    </source>
</evidence>
<proteinExistence type="inferred from homology"/>